<organism evidence="1 2">
    <name type="scientific">Meloidogyne enterolobii</name>
    <name type="common">Root-knot nematode worm</name>
    <name type="synonym">Meloidogyne mayaguensis</name>
    <dbReference type="NCBI Taxonomy" id="390850"/>
    <lineage>
        <taxon>Eukaryota</taxon>
        <taxon>Metazoa</taxon>
        <taxon>Ecdysozoa</taxon>
        <taxon>Nematoda</taxon>
        <taxon>Chromadorea</taxon>
        <taxon>Rhabditida</taxon>
        <taxon>Tylenchina</taxon>
        <taxon>Tylenchomorpha</taxon>
        <taxon>Tylenchoidea</taxon>
        <taxon>Meloidogynidae</taxon>
        <taxon>Meloidogyninae</taxon>
        <taxon>Meloidogyne</taxon>
    </lineage>
</organism>
<evidence type="ECO:0000313" key="1">
    <source>
        <dbReference type="EMBL" id="CAK5089230.1"/>
    </source>
</evidence>
<sequence length="88" mass="9493">MALADLEAVLVKISCTSDCASSSLLTVNMETADAYGTGELALDVEHCQCPPGYQGTSCEVNDSNSLAYPRLVMQKFQFRNRNRGTGKV</sequence>
<gene>
    <name evidence="1" type="ORF">MENTE1834_LOCUS36931</name>
</gene>
<accession>A0ACB1AGS9</accession>
<name>A0ACB1AGS9_MELEN</name>
<keyword evidence="2" id="KW-1185">Reference proteome</keyword>
<dbReference type="EMBL" id="CAVMJV010000076">
    <property type="protein sequence ID" value="CAK5089230.1"/>
    <property type="molecule type" value="Genomic_DNA"/>
</dbReference>
<comment type="caution">
    <text evidence="1">The sequence shown here is derived from an EMBL/GenBank/DDBJ whole genome shotgun (WGS) entry which is preliminary data.</text>
</comment>
<reference evidence="1" key="1">
    <citation type="submission" date="2023-11" db="EMBL/GenBank/DDBJ databases">
        <authorList>
            <person name="Poullet M."/>
        </authorList>
    </citation>
    <scope>NUCLEOTIDE SEQUENCE</scope>
    <source>
        <strain evidence="1">E1834</strain>
    </source>
</reference>
<dbReference type="Proteomes" id="UP001497535">
    <property type="component" value="Unassembled WGS sequence"/>
</dbReference>
<protein>
    <submittedName>
        <fullName evidence="1">Uncharacterized protein</fullName>
    </submittedName>
</protein>
<proteinExistence type="predicted"/>
<evidence type="ECO:0000313" key="2">
    <source>
        <dbReference type="Proteomes" id="UP001497535"/>
    </source>
</evidence>